<keyword evidence="4" id="KW-1185">Reference proteome</keyword>
<feature type="region of interest" description="Disordered" evidence="1">
    <location>
        <begin position="1"/>
        <end position="41"/>
    </location>
</feature>
<sequence length="745" mass="82200">MSLKRDAGEDGGDGLKTQRDLPTDTSINERATEGGDEDDYMRAQPTSRELFISVAGLHTKNTISDTQDVVNQLKNFFVDSSPITEFDFAKNEVIIPKNQCGIEGSKEYSSAYALATAALSPELGDAQNFVTKSEDGKADPGNAVYRSIQEQFVGNYSKIEDAQTQCIRYDFMEIVLVRKVSIHLQLPFGKSMVMRPSTCLRIGLILPCSRSSNGNLTLIVKLVMRIAGLVPGYLLSFATPAPKISGNIINDSFEALEPFEKGSATYLYLILSHMFQMTTDVVAALKSVITSFDRDGIAKVKDEAVSDVTDGLAKGSISKFTKEFKLESMTYRSGHTSTTYTGGCQSALGRILSILSEATDLYNSLSTGNIWRIPTAGGHVSACWNCNGDHGVVNASCLWIKLALRPTRRNGRKKRKRNLGPEVLPLEEITEEWERSKRLCSPAPTSPPEPSHDNNDQDIPPLSVVSDLDDDDCDQQVHGVDFFETHAPMVQWTTIWLMLMLGLKSKQGDITAAFVHADVEKGENIYVEIPQGFKKQGKVLKLKKTLYGLHQSPSAFWLYLTEKMKLCGMEQSTFYPCLFVGIKVMCICHVDDLIFWVLDESDTDKLSDRQISAGVALEQESDAAGLLGMRMEIDQATGLVELKQTGLIDRVIETLGLDIGTTSEKVTPPEAKPPGDFSYSSVVGMLLYLAGHTRHDIAYAVNCSARSMFCPRRSHQLALKRIGRYLKATRDCGLVLNPSKELKVD</sequence>
<feature type="domain" description="Reverse transcriptase Ty1/copia-type" evidence="2">
    <location>
        <begin position="475"/>
        <end position="658"/>
    </location>
</feature>
<protein>
    <recommendedName>
        <fullName evidence="2">Reverse transcriptase Ty1/copia-type domain-containing protein</fullName>
    </recommendedName>
</protein>
<dbReference type="PANTHER" id="PTHR11439:SF483">
    <property type="entry name" value="PEPTIDE SYNTHASE GLIP-LIKE, PUTATIVE (AFU_ORTHOLOGUE AFUA_3G12920)-RELATED"/>
    <property type="match status" value="1"/>
</dbReference>
<proteinExistence type="predicted"/>
<organism evidence="3 4">
    <name type="scientific">Cyclotella cryptica</name>
    <dbReference type="NCBI Taxonomy" id="29204"/>
    <lineage>
        <taxon>Eukaryota</taxon>
        <taxon>Sar</taxon>
        <taxon>Stramenopiles</taxon>
        <taxon>Ochrophyta</taxon>
        <taxon>Bacillariophyta</taxon>
        <taxon>Coscinodiscophyceae</taxon>
        <taxon>Thalassiosirophycidae</taxon>
        <taxon>Stephanodiscales</taxon>
        <taxon>Stephanodiscaceae</taxon>
        <taxon>Cyclotella</taxon>
    </lineage>
</organism>
<comment type="caution">
    <text evidence="3">The sequence shown here is derived from an EMBL/GenBank/DDBJ whole genome shotgun (WGS) entry which is preliminary data.</text>
</comment>
<dbReference type="PANTHER" id="PTHR11439">
    <property type="entry name" value="GAG-POL-RELATED RETROTRANSPOSON"/>
    <property type="match status" value="1"/>
</dbReference>
<evidence type="ECO:0000313" key="4">
    <source>
        <dbReference type="Proteomes" id="UP001516023"/>
    </source>
</evidence>
<evidence type="ECO:0000256" key="1">
    <source>
        <dbReference type="SAM" id="MobiDB-lite"/>
    </source>
</evidence>
<accession>A0ABD3QWC0</accession>
<evidence type="ECO:0000313" key="3">
    <source>
        <dbReference type="EMBL" id="KAL3804514.1"/>
    </source>
</evidence>
<reference evidence="3 4" key="1">
    <citation type="journal article" date="2020" name="G3 (Bethesda)">
        <title>Improved Reference Genome for Cyclotella cryptica CCMP332, a Model for Cell Wall Morphogenesis, Salinity Adaptation, and Lipid Production in Diatoms (Bacillariophyta).</title>
        <authorList>
            <person name="Roberts W.R."/>
            <person name="Downey K.M."/>
            <person name="Ruck E.C."/>
            <person name="Traller J.C."/>
            <person name="Alverson A.J."/>
        </authorList>
    </citation>
    <scope>NUCLEOTIDE SEQUENCE [LARGE SCALE GENOMIC DNA]</scope>
    <source>
        <strain evidence="3 4">CCMP332</strain>
    </source>
</reference>
<name>A0ABD3QWC0_9STRA</name>
<dbReference type="InterPro" id="IPR013103">
    <property type="entry name" value="RVT_2"/>
</dbReference>
<evidence type="ECO:0000259" key="2">
    <source>
        <dbReference type="Pfam" id="PF07727"/>
    </source>
</evidence>
<dbReference type="Proteomes" id="UP001516023">
    <property type="component" value="Unassembled WGS sequence"/>
</dbReference>
<dbReference type="AlphaFoldDB" id="A0ABD3QWC0"/>
<gene>
    <name evidence="3" type="ORF">HJC23_002553</name>
</gene>
<dbReference type="Pfam" id="PF07727">
    <property type="entry name" value="RVT_2"/>
    <property type="match status" value="1"/>
</dbReference>
<feature type="region of interest" description="Disordered" evidence="1">
    <location>
        <begin position="437"/>
        <end position="465"/>
    </location>
</feature>
<dbReference type="EMBL" id="JABMIG020000007">
    <property type="protein sequence ID" value="KAL3804514.1"/>
    <property type="molecule type" value="Genomic_DNA"/>
</dbReference>